<proteinExistence type="predicted"/>
<name>G0H9T0_CORVD</name>
<evidence type="ECO:0000313" key="2">
    <source>
        <dbReference type="Proteomes" id="UP000006659"/>
    </source>
</evidence>
<dbReference type="STRING" id="858619.CVAR_0047"/>
<gene>
    <name evidence="1" type="ordered locus">CVAR_0047</name>
</gene>
<dbReference type="AlphaFoldDB" id="G0H9T0"/>
<sequence>MPPSPSARPPPPTPLTSFFPVPEAFSRSEGTEGVISPYGSTATCDSFHASYADCWQLRPDGHWQEMVMLDYANGGWTGDPLVIYPVWEDATAGSALSS</sequence>
<organism evidence="1 2">
    <name type="scientific">Corynebacterium variabile (strain DSM 44702 / CIP 107183 / JCM 12073 / NCIMB 30131)</name>
    <name type="common">Corynebacterium mooreparkense</name>
    <dbReference type="NCBI Taxonomy" id="858619"/>
    <lineage>
        <taxon>Bacteria</taxon>
        <taxon>Bacillati</taxon>
        <taxon>Actinomycetota</taxon>
        <taxon>Actinomycetes</taxon>
        <taxon>Mycobacteriales</taxon>
        <taxon>Corynebacteriaceae</taxon>
        <taxon>Corynebacterium</taxon>
    </lineage>
</organism>
<dbReference type="EMBL" id="CP002917">
    <property type="protein sequence ID" value="AEK35392.1"/>
    <property type="molecule type" value="Genomic_DNA"/>
</dbReference>
<accession>G0H9T0</accession>
<reference evidence="1 2" key="1">
    <citation type="journal article" date="2011" name="BMC Genomics">
        <title>Complete genome sequence of Corynebacterium variabile DSM 44702 isolated from the surface of smear-ripened cheeses and insights into cheese ripening and flavor generation.</title>
        <authorList>
            <person name="Schroeder J."/>
            <person name="Maus I."/>
            <person name="Trost E."/>
            <person name="Tauch A."/>
        </authorList>
    </citation>
    <scope>NUCLEOTIDE SEQUENCE [LARGE SCALE GENOMIC DNA]</scope>
    <source>
        <strain evidence="2">DSM 44702 / JCM 12073 / NCIMB 30131</strain>
    </source>
</reference>
<dbReference type="Proteomes" id="UP000006659">
    <property type="component" value="Chromosome"/>
</dbReference>
<dbReference type="KEGG" id="cva:CVAR_0047"/>
<evidence type="ECO:0000313" key="1">
    <source>
        <dbReference type="EMBL" id="AEK35392.1"/>
    </source>
</evidence>
<protein>
    <submittedName>
        <fullName evidence="1">Uncharacterized protein</fullName>
    </submittedName>
</protein>
<dbReference type="HOGENOM" id="CLU_2328985_0_0_11"/>